<evidence type="ECO:0000256" key="3">
    <source>
        <dbReference type="ARBA" id="ARBA00022741"/>
    </source>
</evidence>
<organism evidence="7 8">
    <name type="scientific">Kipferlia bialata</name>
    <dbReference type="NCBI Taxonomy" id="797122"/>
    <lineage>
        <taxon>Eukaryota</taxon>
        <taxon>Metamonada</taxon>
        <taxon>Carpediemonas-like organisms</taxon>
        <taxon>Kipferlia</taxon>
    </lineage>
</organism>
<dbReference type="GO" id="GO:0005524">
    <property type="term" value="F:ATP binding"/>
    <property type="evidence" value="ECO:0007669"/>
    <property type="project" value="UniProtKB-KW"/>
</dbReference>
<dbReference type="AlphaFoldDB" id="A0A391NRI5"/>
<name>A0A391NRI5_9EUKA</name>
<dbReference type="GO" id="GO:0046872">
    <property type="term" value="F:metal ion binding"/>
    <property type="evidence" value="ECO:0007669"/>
    <property type="project" value="UniProtKB-KW"/>
</dbReference>
<feature type="non-terminal residue" evidence="7">
    <location>
        <position position="1"/>
    </location>
</feature>
<keyword evidence="8" id="KW-1185">Reference proteome</keyword>
<dbReference type="PANTHER" id="PTHR23305:SF11">
    <property type="entry name" value="OBG-LIKE ATPASE 1"/>
    <property type="match status" value="1"/>
</dbReference>
<keyword evidence="2" id="KW-0479">Metal-binding</keyword>
<feature type="domain" description="YchF C-terminal" evidence="6">
    <location>
        <begin position="2"/>
        <end position="48"/>
    </location>
</feature>
<dbReference type="FunFam" id="3.10.20.30:FF:000029">
    <property type="entry name" value="Obg-like ATPase 1"/>
    <property type="match status" value="1"/>
</dbReference>
<dbReference type="PANTHER" id="PTHR23305">
    <property type="entry name" value="OBG GTPASE FAMILY"/>
    <property type="match status" value="1"/>
</dbReference>
<evidence type="ECO:0000256" key="2">
    <source>
        <dbReference type="ARBA" id="ARBA00022723"/>
    </source>
</evidence>
<dbReference type="GO" id="GO:0016887">
    <property type="term" value="F:ATP hydrolysis activity"/>
    <property type="evidence" value="ECO:0007669"/>
    <property type="project" value="TreeGrafter"/>
</dbReference>
<keyword evidence="4" id="KW-0067">ATP-binding</keyword>
<protein>
    <recommendedName>
        <fullName evidence="6">YchF C-terminal domain-containing protein</fullName>
    </recommendedName>
</protein>
<dbReference type="SUPFAM" id="SSF81271">
    <property type="entry name" value="TGS-like"/>
    <property type="match status" value="1"/>
</dbReference>
<proteinExistence type="predicted"/>
<gene>
    <name evidence="7" type="ORF">KIPB_012868</name>
</gene>
<reference evidence="7 8" key="1">
    <citation type="journal article" date="2018" name="PLoS ONE">
        <title>The draft genome of Kipferlia bialata reveals reductive genome evolution in fornicate parasites.</title>
        <authorList>
            <person name="Tanifuji G."/>
            <person name="Takabayashi S."/>
            <person name="Kume K."/>
            <person name="Takagi M."/>
            <person name="Nakayama T."/>
            <person name="Kamikawa R."/>
            <person name="Inagaki Y."/>
            <person name="Hashimoto T."/>
        </authorList>
    </citation>
    <scope>NUCLEOTIDE SEQUENCE [LARGE SCALE GENOMIC DNA]</scope>
    <source>
        <strain evidence="7">NY0173</strain>
    </source>
</reference>
<evidence type="ECO:0000256" key="5">
    <source>
        <dbReference type="ARBA" id="ARBA00022842"/>
    </source>
</evidence>
<comment type="cofactor">
    <cofactor evidence="1">
        <name>Mg(2+)</name>
        <dbReference type="ChEBI" id="CHEBI:18420"/>
    </cofactor>
</comment>
<dbReference type="Proteomes" id="UP000265618">
    <property type="component" value="Unassembled WGS sequence"/>
</dbReference>
<dbReference type="EMBL" id="BDIP01005857">
    <property type="protein sequence ID" value="GCA64014.1"/>
    <property type="molecule type" value="Genomic_DNA"/>
</dbReference>
<sequence length="57" mass="6313">DNFICAEVTRYADLKEHGDDMAVKAAGKVTMEGRNYVTQDGDIMFFKAGQGQKKGKK</sequence>
<dbReference type="GO" id="GO:0005737">
    <property type="term" value="C:cytoplasm"/>
    <property type="evidence" value="ECO:0007669"/>
    <property type="project" value="TreeGrafter"/>
</dbReference>
<evidence type="ECO:0000259" key="6">
    <source>
        <dbReference type="Pfam" id="PF06071"/>
    </source>
</evidence>
<evidence type="ECO:0000256" key="4">
    <source>
        <dbReference type="ARBA" id="ARBA00022840"/>
    </source>
</evidence>
<comment type="caution">
    <text evidence="7">The sequence shown here is derived from an EMBL/GenBank/DDBJ whole genome shotgun (WGS) entry which is preliminary data.</text>
</comment>
<dbReference type="InterPro" id="IPR012675">
    <property type="entry name" value="Beta-grasp_dom_sf"/>
</dbReference>
<dbReference type="InterPro" id="IPR013029">
    <property type="entry name" value="YchF_C"/>
</dbReference>
<evidence type="ECO:0000313" key="7">
    <source>
        <dbReference type="EMBL" id="GCA64014.1"/>
    </source>
</evidence>
<dbReference type="OrthoDB" id="424823at2759"/>
<keyword evidence="3" id="KW-0547">Nucleotide-binding</keyword>
<dbReference type="Gene3D" id="3.10.20.30">
    <property type="match status" value="1"/>
</dbReference>
<dbReference type="Pfam" id="PF06071">
    <property type="entry name" value="YchF-GTPase_C"/>
    <property type="match status" value="1"/>
</dbReference>
<dbReference type="InterPro" id="IPR012676">
    <property type="entry name" value="TGS-like"/>
</dbReference>
<keyword evidence="5" id="KW-0460">Magnesium</keyword>
<evidence type="ECO:0000313" key="8">
    <source>
        <dbReference type="Proteomes" id="UP000265618"/>
    </source>
</evidence>
<evidence type="ECO:0000256" key="1">
    <source>
        <dbReference type="ARBA" id="ARBA00001946"/>
    </source>
</evidence>
<accession>A0A391NRI5</accession>